<keyword evidence="3 6" id="KW-0812">Transmembrane</keyword>
<feature type="transmembrane region" description="Helical" evidence="6">
    <location>
        <begin position="160"/>
        <end position="178"/>
    </location>
</feature>
<feature type="transmembrane region" description="Helical" evidence="6">
    <location>
        <begin position="340"/>
        <end position="364"/>
    </location>
</feature>
<dbReference type="PANTHER" id="PTHR30250:SF11">
    <property type="entry name" value="O-ANTIGEN TRANSPORTER-RELATED"/>
    <property type="match status" value="1"/>
</dbReference>
<feature type="transmembrane region" description="Helical" evidence="6">
    <location>
        <begin position="468"/>
        <end position="485"/>
    </location>
</feature>
<keyword evidence="4 6" id="KW-1133">Transmembrane helix</keyword>
<evidence type="ECO:0000256" key="3">
    <source>
        <dbReference type="ARBA" id="ARBA00022692"/>
    </source>
</evidence>
<evidence type="ECO:0000256" key="4">
    <source>
        <dbReference type="ARBA" id="ARBA00022989"/>
    </source>
</evidence>
<evidence type="ECO:0000256" key="5">
    <source>
        <dbReference type="ARBA" id="ARBA00023136"/>
    </source>
</evidence>
<proteinExistence type="predicted"/>
<dbReference type="InterPro" id="IPR002797">
    <property type="entry name" value="Polysacc_synth"/>
</dbReference>
<organism evidence="7 9">
    <name type="scientific">Sphingosinicella microcystinivorans</name>
    <dbReference type="NCBI Taxonomy" id="335406"/>
    <lineage>
        <taxon>Bacteria</taxon>
        <taxon>Pseudomonadati</taxon>
        <taxon>Pseudomonadota</taxon>
        <taxon>Alphaproteobacteria</taxon>
        <taxon>Sphingomonadales</taxon>
        <taxon>Sphingosinicellaceae</taxon>
        <taxon>Sphingosinicella</taxon>
    </lineage>
</organism>
<reference evidence="7 9" key="1">
    <citation type="submission" date="2018-06" db="EMBL/GenBank/DDBJ databases">
        <title>Complete Genome Sequence of the Microcystin-Degrading Bacterium Sphingosinicella microcystinivorans Strain B-9.</title>
        <authorList>
            <person name="Jin H."/>
            <person name="Nishizawa T."/>
            <person name="Guo Y."/>
            <person name="Nishizawa A."/>
            <person name="Park H."/>
            <person name="Kato H."/>
            <person name="Tsuji K."/>
            <person name="Harada K."/>
        </authorList>
    </citation>
    <scope>NUCLEOTIDE SEQUENCE [LARGE SCALE GENOMIC DNA]</scope>
    <source>
        <strain evidence="7 9">B9</strain>
    </source>
</reference>
<reference evidence="8 10" key="2">
    <citation type="submission" date="2018-10" db="EMBL/GenBank/DDBJ databases">
        <title>Genomic Encyclopedia of Type Strains, Phase IV (KMG-IV): sequencing the most valuable type-strain genomes for metagenomic binning, comparative biology and taxonomic classification.</title>
        <authorList>
            <person name="Goeker M."/>
        </authorList>
    </citation>
    <scope>NUCLEOTIDE SEQUENCE [LARGE SCALE GENOMIC DNA]</scope>
    <source>
        <strain evidence="8 10">DSM 19791</strain>
    </source>
</reference>
<feature type="transmembrane region" description="Helical" evidence="6">
    <location>
        <begin position="371"/>
        <end position="392"/>
    </location>
</feature>
<dbReference type="KEGG" id="smic:SmB9_07670"/>
<evidence type="ECO:0000256" key="6">
    <source>
        <dbReference type="SAM" id="Phobius"/>
    </source>
</evidence>
<gene>
    <name evidence="8" type="ORF">DFR51_3516</name>
    <name evidence="7" type="ORF">SmB9_07670</name>
</gene>
<dbReference type="EMBL" id="RBWX01000011">
    <property type="protein sequence ID" value="RKS85596.1"/>
    <property type="molecule type" value="Genomic_DNA"/>
</dbReference>
<protein>
    <submittedName>
        <fullName evidence="8">O-antigen/teichoic acid export membrane protein</fullName>
    </submittedName>
</protein>
<evidence type="ECO:0000313" key="9">
    <source>
        <dbReference type="Proteomes" id="UP000275727"/>
    </source>
</evidence>
<keyword evidence="10" id="KW-1185">Reference proteome</keyword>
<evidence type="ECO:0000313" key="8">
    <source>
        <dbReference type="EMBL" id="RKS85596.1"/>
    </source>
</evidence>
<evidence type="ECO:0000313" key="10">
    <source>
        <dbReference type="Proteomes" id="UP000276029"/>
    </source>
</evidence>
<name>A0AAD1D491_SPHMI</name>
<feature type="transmembrane region" description="Helical" evidence="6">
    <location>
        <begin position="128"/>
        <end position="148"/>
    </location>
</feature>
<feature type="transmembrane region" description="Helical" evidence="6">
    <location>
        <begin position="28"/>
        <end position="48"/>
    </location>
</feature>
<dbReference type="InterPro" id="IPR050833">
    <property type="entry name" value="Poly_Biosynth_Transport"/>
</dbReference>
<dbReference type="RefSeq" id="WP_121053418.1">
    <property type="nucleotide sequence ID" value="NZ_AP018711.1"/>
</dbReference>
<evidence type="ECO:0000256" key="1">
    <source>
        <dbReference type="ARBA" id="ARBA00004651"/>
    </source>
</evidence>
<dbReference type="Proteomes" id="UP000276029">
    <property type="component" value="Unassembled WGS sequence"/>
</dbReference>
<comment type="subcellular location">
    <subcellularLocation>
        <location evidence="1">Cell membrane</location>
        <topology evidence="1">Multi-pass membrane protein</topology>
    </subcellularLocation>
</comment>
<evidence type="ECO:0000256" key="2">
    <source>
        <dbReference type="ARBA" id="ARBA00022475"/>
    </source>
</evidence>
<feature type="transmembrane region" description="Helical" evidence="6">
    <location>
        <begin position="94"/>
        <end position="116"/>
    </location>
</feature>
<dbReference type="Proteomes" id="UP000275727">
    <property type="component" value="Chromosome"/>
</dbReference>
<dbReference type="EMBL" id="AP018711">
    <property type="protein sequence ID" value="BBE33109.1"/>
    <property type="molecule type" value="Genomic_DNA"/>
</dbReference>
<evidence type="ECO:0000313" key="7">
    <source>
        <dbReference type="EMBL" id="BBE33109.1"/>
    </source>
</evidence>
<keyword evidence="2" id="KW-1003">Cell membrane</keyword>
<dbReference type="GO" id="GO:0005886">
    <property type="term" value="C:plasma membrane"/>
    <property type="evidence" value="ECO:0007669"/>
    <property type="project" value="UniProtKB-SubCell"/>
</dbReference>
<dbReference type="AlphaFoldDB" id="A0AAD1D491"/>
<keyword evidence="5 6" id="KW-0472">Membrane</keyword>
<dbReference type="PANTHER" id="PTHR30250">
    <property type="entry name" value="PST FAMILY PREDICTED COLANIC ACID TRANSPORTER"/>
    <property type="match status" value="1"/>
</dbReference>
<dbReference type="Pfam" id="PF01943">
    <property type="entry name" value="Polysacc_synt"/>
    <property type="match status" value="1"/>
</dbReference>
<feature type="transmembrane region" description="Helical" evidence="6">
    <location>
        <begin position="404"/>
        <end position="424"/>
    </location>
</feature>
<feature type="transmembrane region" description="Helical" evidence="6">
    <location>
        <begin position="184"/>
        <end position="208"/>
    </location>
</feature>
<feature type="transmembrane region" description="Helical" evidence="6">
    <location>
        <begin position="444"/>
        <end position="462"/>
    </location>
</feature>
<sequence>MTEKAEDGTRGADTAALAKGGRTNFFGFVLRLLARLPFLFIAGQLYGAEALGRFAYATMIVELMAALATIGLKRGLAKELSKGDRPESHVVGDGLVLAWMLSLIGALIMIALPQIVFPNSKISGLDRIFPLTAIFIVGSDVTLAALAYRHRVGATVTARSIVEPWVLTIFAAALAFIPEWKPDAMIIAYAVSLGAAFVASIVPCVRLFGLPRGWRPHPVRLFRMMRENLPIAGADAIEWASRRIDLLILGQFATPAVLGIYYVAQQVVTLPQKLKVTFDPILAPVITNGLKQGNSSVIAGHLRQVGFWILAAQIGIALSLGMTGEAVLDLVGEGFGSGTMILNLLLLAEIAYVTGAVAETCLVYTARHRNLMLSVATLGVQVGLTLAFIPLFRELFPPESPDAAVNGIAPAAALLASGLFATVVKSRLLRTTLGEPVSGWRWPMLLAAGAAFAVGILVQRYLVAYWELVLGLPAILATYGIVLWYRGFEEEDRLLFAGRDKFRNDPEQS</sequence>
<feature type="transmembrane region" description="Helical" evidence="6">
    <location>
        <begin position="54"/>
        <end position="73"/>
    </location>
</feature>
<feature type="transmembrane region" description="Helical" evidence="6">
    <location>
        <begin position="305"/>
        <end position="328"/>
    </location>
</feature>
<accession>A0AAD1D491</accession>